<dbReference type="OrthoDB" id="9807047at2"/>
<evidence type="ECO:0000256" key="7">
    <source>
        <dbReference type="ARBA" id="ARBA00023136"/>
    </source>
</evidence>
<evidence type="ECO:0000256" key="1">
    <source>
        <dbReference type="ARBA" id="ARBA00004651"/>
    </source>
</evidence>
<proteinExistence type="inferred from homology"/>
<feature type="transmembrane region" description="Helical" evidence="8">
    <location>
        <begin position="424"/>
        <end position="445"/>
    </location>
</feature>
<comment type="caution">
    <text evidence="10">The sequence shown here is derived from an EMBL/GenBank/DDBJ whole genome shotgun (WGS) entry which is preliminary data.</text>
</comment>
<evidence type="ECO:0000256" key="6">
    <source>
        <dbReference type="ARBA" id="ARBA00022989"/>
    </source>
</evidence>
<dbReference type="EMBL" id="APVH01000046">
    <property type="protein sequence ID" value="EPX76617.1"/>
    <property type="molecule type" value="Genomic_DNA"/>
</dbReference>
<name>S9Q9I2_9RHOB</name>
<feature type="transmembrane region" description="Helical" evidence="8">
    <location>
        <begin position="69"/>
        <end position="97"/>
    </location>
</feature>
<dbReference type="GO" id="GO:0005886">
    <property type="term" value="C:plasma membrane"/>
    <property type="evidence" value="ECO:0007669"/>
    <property type="project" value="UniProtKB-SubCell"/>
</dbReference>
<keyword evidence="5 8" id="KW-0812">Transmembrane</keyword>
<dbReference type="InterPro" id="IPR000515">
    <property type="entry name" value="MetI-like"/>
</dbReference>
<comment type="subcellular location">
    <subcellularLocation>
        <location evidence="1 8">Cell membrane</location>
        <topology evidence="1 8">Multi-pass membrane protein</topology>
    </subcellularLocation>
</comment>
<accession>S9Q9I2</accession>
<feature type="domain" description="ABC transmembrane type-1" evidence="9">
    <location>
        <begin position="386"/>
        <end position="574"/>
    </location>
</feature>
<feature type="transmembrane region" description="Helical" evidence="8">
    <location>
        <begin position="335"/>
        <end position="355"/>
    </location>
</feature>
<dbReference type="HOGENOM" id="CLU_021838_3_0_5"/>
<evidence type="ECO:0000256" key="2">
    <source>
        <dbReference type="ARBA" id="ARBA00007069"/>
    </source>
</evidence>
<dbReference type="AlphaFoldDB" id="S9Q9I2"/>
<feature type="transmembrane region" description="Helical" evidence="8">
    <location>
        <begin position="23"/>
        <end position="49"/>
    </location>
</feature>
<dbReference type="CDD" id="cd06261">
    <property type="entry name" value="TM_PBP2"/>
    <property type="match status" value="2"/>
</dbReference>
<dbReference type="PANTHER" id="PTHR42929">
    <property type="entry name" value="INNER MEMBRANE ABC TRANSPORTER PERMEASE PROTEIN YDCU-RELATED-RELATED"/>
    <property type="match status" value="1"/>
</dbReference>
<evidence type="ECO:0000256" key="5">
    <source>
        <dbReference type="ARBA" id="ARBA00022692"/>
    </source>
</evidence>
<evidence type="ECO:0000313" key="10">
    <source>
        <dbReference type="EMBL" id="EPX76617.1"/>
    </source>
</evidence>
<sequence>MAELSATAVREGKVREKKRFNPVWLAAPGVAFLLFFMVMPMGQIFHLSVHESSGEFTWRFMEKAMAPGLYARVLGMTFSVSLQVMLWCVVLGYPLALWLARMEGRAQHLAAFCILLPFWTSPLIKNFSWMVLLGRTGFVAGLAESIGLSPEALLYSNTTVIFAMTHTLMPLAIITMLPALQQVDRRVLQASATLGATGGQGFWTVMLPLSMRGISAAGLLIFVTALGFFITPALLGGPQQTMIGQLIIMQINQLQNWQQGAALAVVLLVTALVAVFVFDRVFGISSVTGGSGAPRRHDHPVRRLGIRMSEGMGKIARRLGGGMSESTARRVHNTFAGVMVFLLLVPVLAFVPMAFEDSVNLYFPPETLSTRWFAELFEAPVWRSAILRSLGVGLATAALTLVIGGLAALALVQGRGKAATPIFLLFLTPMIIPPIALAVSMFYLFAQIGLVATNLGIIIGHCVIAMPIVFVVLLTTFKGYDWRLNDVSLTLGASRLQSWRRITLPLMKGGLIAGFVTGFLQSFDELTVALFVGGGLKTTLPRQMWDSINLQATPIIAAASVLVLVIVLLFFGAMELAQMRRRTATKG</sequence>
<reference evidence="11" key="1">
    <citation type="journal article" date="2014" name="Stand. Genomic Sci.">
        <title>Genome sequence of the exopolysaccharide-producing Salipiger mucosus type strain (DSM 16094(T)), a moderately halophilic member of the Roseobacter clade.</title>
        <authorList>
            <person name="Riedel T."/>
            <person name="Spring S."/>
            <person name="Fiebig A."/>
            <person name="Petersen J."/>
            <person name="Kyrpides N.C."/>
            <person name="Goker M."/>
            <person name="Klenk H.P."/>
        </authorList>
    </citation>
    <scope>NUCLEOTIDE SEQUENCE [LARGE SCALE GENOMIC DNA]</scope>
    <source>
        <strain evidence="11">DSM 16094</strain>
    </source>
</reference>
<dbReference type="Gene3D" id="1.10.3720.10">
    <property type="entry name" value="MetI-like"/>
    <property type="match status" value="2"/>
</dbReference>
<evidence type="ECO:0000259" key="9">
    <source>
        <dbReference type="PROSITE" id="PS50928"/>
    </source>
</evidence>
<feature type="domain" description="ABC transmembrane type-1" evidence="9">
    <location>
        <begin position="74"/>
        <end position="278"/>
    </location>
</feature>
<dbReference type="RefSeq" id="WP_020039334.1">
    <property type="nucleotide sequence ID" value="NZ_KE557282.1"/>
</dbReference>
<dbReference type="Pfam" id="PF00528">
    <property type="entry name" value="BPD_transp_1"/>
    <property type="match status" value="2"/>
</dbReference>
<dbReference type="SUPFAM" id="SSF161098">
    <property type="entry name" value="MetI-like"/>
    <property type="match status" value="2"/>
</dbReference>
<feature type="transmembrane region" description="Helical" evidence="8">
    <location>
        <begin position="216"/>
        <end position="237"/>
    </location>
</feature>
<feature type="transmembrane region" description="Helical" evidence="8">
    <location>
        <begin position="451"/>
        <end position="474"/>
    </location>
</feature>
<feature type="transmembrane region" description="Helical" evidence="8">
    <location>
        <begin position="257"/>
        <end position="278"/>
    </location>
</feature>
<keyword evidence="4" id="KW-1003">Cell membrane</keyword>
<feature type="transmembrane region" description="Helical" evidence="8">
    <location>
        <begin position="109"/>
        <end position="132"/>
    </location>
</feature>
<dbReference type="PROSITE" id="PS50928">
    <property type="entry name" value="ABC_TM1"/>
    <property type="match status" value="2"/>
</dbReference>
<dbReference type="eggNOG" id="COG1177">
    <property type="taxonomic scope" value="Bacteria"/>
</dbReference>
<dbReference type="STRING" id="1123237.Salmuc_00449"/>
<feature type="transmembrane region" description="Helical" evidence="8">
    <location>
        <begin position="152"/>
        <end position="177"/>
    </location>
</feature>
<dbReference type="PANTHER" id="PTHR42929:SF5">
    <property type="entry name" value="ABC TRANSPORTER PERMEASE PROTEIN"/>
    <property type="match status" value="1"/>
</dbReference>
<dbReference type="InterPro" id="IPR035906">
    <property type="entry name" value="MetI-like_sf"/>
</dbReference>
<keyword evidence="7 8" id="KW-0472">Membrane</keyword>
<evidence type="ECO:0000313" key="11">
    <source>
        <dbReference type="Proteomes" id="UP000015347"/>
    </source>
</evidence>
<feature type="transmembrane region" description="Helical" evidence="8">
    <location>
        <begin position="552"/>
        <end position="573"/>
    </location>
</feature>
<evidence type="ECO:0000256" key="8">
    <source>
        <dbReference type="RuleBase" id="RU363032"/>
    </source>
</evidence>
<keyword evidence="11" id="KW-1185">Reference proteome</keyword>
<gene>
    <name evidence="10" type="ORF">Salmuc_00449</name>
</gene>
<keyword evidence="3 8" id="KW-0813">Transport</keyword>
<protein>
    <submittedName>
        <fullName evidence="10">Putative ABC transporter, permease protein</fullName>
    </submittedName>
</protein>
<organism evidence="10 11">
    <name type="scientific">Salipiger mucosus DSM 16094</name>
    <dbReference type="NCBI Taxonomy" id="1123237"/>
    <lineage>
        <taxon>Bacteria</taxon>
        <taxon>Pseudomonadati</taxon>
        <taxon>Pseudomonadota</taxon>
        <taxon>Alphaproteobacteria</taxon>
        <taxon>Rhodobacterales</taxon>
        <taxon>Roseobacteraceae</taxon>
        <taxon>Salipiger</taxon>
    </lineage>
</organism>
<evidence type="ECO:0000256" key="3">
    <source>
        <dbReference type="ARBA" id="ARBA00022448"/>
    </source>
</evidence>
<evidence type="ECO:0000256" key="4">
    <source>
        <dbReference type="ARBA" id="ARBA00022475"/>
    </source>
</evidence>
<dbReference type="Proteomes" id="UP000015347">
    <property type="component" value="Unassembled WGS sequence"/>
</dbReference>
<dbReference type="GO" id="GO:0055085">
    <property type="term" value="P:transmembrane transport"/>
    <property type="evidence" value="ECO:0007669"/>
    <property type="project" value="InterPro"/>
</dbReference>
<comment type="similarity">
    <text evidence="2">Belongs to the binding-protein-dependent transport system permease family. CysTW subfamily.</text>
</comment>
<keyword evidence="6 8" id="KW-1133">Transmembrane helix</keyword>
<feature type="transmembrane region" description="Helical" evidence="8">
    <location>
        <begin position="510"/>
        <end position="532"/>
    </location>
</feature>
<feature type="transmembrane region" description="Helical" evidence="8">
    <location>
        <begin position="390"/>
        <end position="412"/>
    </location>
</feature>
<dbReference type="eggNOG" id="COG1176">
    <property type="taxonomic scope" value="Bacteria"/>
</dbReference>